<keyword evidence="1" id="KW-1015">Disulfide bond</keyword>
<dbReference type="PROSITE" id="PS00615">
    <property type="entry name" value="C_TYPE_LECTIN_1"/>
    <property type="match status" value="1"/>
</dbReference>
<dbReference type="RefSeq" id="XP_026225414.1">
    <property type="nucleotide sequence ID" value="XM_026369629.1"/>
</dbReference>
<evidence type="ECO:0000259" key="3">
    <source>
        <dbReference type="PROSITE" id="PS50041"/>
    </source>
</evidence>
<feature type="chain" id="PRO_5043882517" description="C-type lectin domain-containing protein" evidence="2">
    <location>
        <begin position="23"/>
        <end position="163"/>
    </location>
</feature>
<dbReference type="Ensembl" id="ENSATET00000080925.1">
    <property type="protein sequence ID" value="ENSATEP00000073586.1"/>
    <property type="gene ID" value="ENSATEG00000033847.1"/>
</dbReference>
<feature type="signal peptide" evidence="2">
    <location>
        <begin position="1"/>
        <end position="22"/>
    </location>
</feature>
<dbReference type="InterPro" id="IPR050111">
    <property type="entry name" value="C-type_lectin/snaclec_domain"/>
</dbReference>
<dbReference type="InterPro" id="IPR018378">
    <property type="entry name" value="C-type_lectin_CS"/>
</dbReference>
<evidence type="ECO:0000313" key="5">
    <source>
        <dbReference type="Proteomes" id="UP000265040"/>
    </source>
</evidence>
<dbReference type="InterPro" id="IPR001304">
    <property type="entry name" value="C-type_lectin-like"/>
</dbReference>
<sequence>MKILSVCVLGYTIMVLARTTVGSELTKRFLTCAGGWFKVNGRLFCYVPTPLTWPKAESNCRFMGANLASVHNLTEYNKVQSLLRETSHSFKESWIGGFDLEGEKLFLWSDGGVFNFGEWCQGEPRYRSRYQGCIVINQGDTKCWASHHCYKKYSSICAKKVLG</sequence>
<organism evidence="4 5">
    <name type="scientific">Anabas testudineus</name>
    <name type="common">Climbing perch</name>
    <name type="synonym">Anthias testudineus</name>
    <dbReference type="NCBI Taxonomy" id="64144"/>
    <lineage>
        <taxon>Eukaryota</taxon>
        <taxon>Metazoa</taxon>
        <taxon>Chordata</taxon>
        <taxon>Craniata</taxon>
        <taxon>Vertebrata</taxon>
        <taxon>Euteleostomi</taxon>
        <taxon>Actinopterygii</taxon>
        <taxon>Neopterygii</taxon>
        <taxon>Teleostei</taxon>
        <taxon>Neoteleostei</taxon>
        <taxon>Acanthomorphata</taxon>
        <taxon>Anabantaria</taxon>
        <taxon>Anabantiformes</taxon>
        <taxon>Anabantoidei</taxon>
        <taxon>Anabantidae</taxon>
        <taxon>Anabas</taxon>
    </lineage>
</organism>
<dbReference type="GeneID" id="113168548"/>
<evidence type="ECO:0000256" key="2">
    <source>
        <dbReference type="SAM" id="SignalP"/>
    </source>
</evidence>
<protein>
    <recommendedName>
        <fullName evidence="3">C-type lectin domain-containing protein</fullName>
    </recommendedName>
</protein>
<dbReference type="CDD" id="cd00037">
    <property type="entry name" value="CLECT"/>
    <property type="match status" value="1"/>
</dbReference>
<reference evidence="4" key="2">
    <citation type="submission" date="2025-08" db="UniProtKB">
        <authorList>
            <consortium name="Ensembl"/>
        </authorList>
    </citation>
    <scope>IDENTIFICATION</scope>
</reference>
<dbReference type="InterPro" id="IPR016186">
    <property type="entry name" value="C-type_lectin-like/link_sf"/>
</dbReference>
<evidence type="ECO:0000256" key="1">
    <source>
        <dbReference type="ARBA" id="ARBA00023157"/>
    </source>
</evidence>
<dbReference type="SUPFAM" id="SSF56436">
    <property type="entry name" value="C-type lectin-like"/>
    <property type="match status" value="1"/>
</dbReference>
<dbReference type="GeneTree" id="ENSGT01120000272028"/>
<dbReference type="PROSITE" id="PS50041">
    <property type="entry name" value="C_TYPE_LECTIN_2"/>
    <property type="match status" value="1"/>
</dbReference>
<proteinExistence type="predicted"/>
<dbReference type="PANTHER" id="PTHR22803">
    <property type="entry name" value="MANNOSE, PHOSPHOLIPASE, LECTIN RECEPTOR RELATED"/>
    <property type="match status" value="1"/>
</dbReference>
<dbReference type="Proteomes" id="UP000265040">
    <property type="component" value="Chromosome 18"/>
</dbReference>
<feature type="domain" description="C-type lectin" evidence="3">
    <location>
        <begin position="45"/>
        <end position="158"/>
    </location>
</feature>
<dbReference type="Pfam" id="PF00059">
    <property type="entry name" value="Lectin_C"/>
    <property type="match status" value="1"/>
</dbReference>
<dbReference type="Gene3D" id="3.10.100.10">
    <property type="entry name" value="Mannose-Binding Protein A, subunit A"/>
    <property type="match status" value="1"/>
</dbReference>
<reference evidence="4 5" key="1">
    <citation type="submission" date="2021-04" db="EMBL/GenBank/DDBJ databases">
        <authorList>
            <consortium name="Wellcome Sanger Institute Data Sharing"/>
        </authorList>
    </citation>
    <scope>NUCLEOTIDE SEQUENCE [LARGE SCALE GENOMIC DNA]</scope>
</reference>
<keyword evidence="2" id="KW-0732">Signal</keyword>
<reference evidence="4" key="3">
    <citation type="submission" date="2025-09" db="UniProtKB">
        <authorList>
            <consortium name="Ensembl"/>
        </authorList>
    </citation>
    <scope>IDENTIFICATION</scope>
</reference>
<keyword evidence="5" id="KW-1185">Reference proteome</keyword>
<dbReference type="InterPro" id="IPR016187">
    <property type="entry name" value="CTDL_fold"/>
</dbReference>
<dbReference type="AlphaFoldDB" id="A0AAQ6IFQ0"/>
<accession>A0AAQ6IFQ0</accession>
<dbReference type="SMART" id="SM00034">
    <property type="entry name" value="CLECT"/>
    <property type="match status" value="1"/>
</dbReference>
<name>A0AAQ6IFQ0_ANATE</name>
<evidence type="ECO:0000313" key="4">
    <source>
        <dbReference type="Ensembl" id="ENSATEP00000073586.1"/>
    </source>
</evidence>